<feature type="signal peptide" evidence="3">
    <location>
        <begin position="1"/>
        <end position="28"/>
    </location>
</feature>
<feature type="chain" id="PRO_5045650419" evidence="3">
    <location>
        <begin position="29"/>
        <end position="363"/>
    </location>
</feature>
<comment type="caution">
    <text evidence="4">The sequence shown here is derived from an EMBL/GenBank/DDBJ whole genome shotgun (WGS) entry which is preliminary data.</text>
</comment>
<dbReference type="InterPro" id="IPR011045">
    <property type="entry name" value="N2O_reductase_N"/>
</dbReference>
<evidence type="ECO:0000313" key="5">
    <source>
        <dbReference type="Proteomes" id="UP001548590"/>
    </source>
</evidence>
<dbReference type="RefSeq" id="WP_345926027.1">
    <property type="nucleotide sequence ID" value="NZ_JBDIVF010000002.1"/>
</dbReference>
<dbReference type="Proteomes" id="UP001548590">
    <property type="component" value="Unassembled WGS sequence"/>
</dbReference>
<dbReference type="InterPro" id="IPR050282">
    <property type="entry name" value="Cycloisomerase_2"/>
</dbReference>
<gene>
    <name evidence="4" type="ORF">ABVT11_12785</name>
</gene>
<evidence type="ECO:0000313" key="4">
    <source>
        <dbReference type="EMBL" id="MET1490705.1"/>
    </source>
</evidence>
<sequence>MKTAKPATGRIAKLMASLLLSTAGLAQATTIVYVSNAETKDISVFSLDPADGRLDPLQTFSVGGQIMPMAISADRQRLYAALRSKPYTVIALSVTPKTGLLAELGSAPLPESMANISLDRSGKFLFAASYGGNQVSVSPLDAAGVPQAASQILPTPPMAHQITARADNTVVYASSLGGDQLLRFRFDAAKGELSPAAGPALSLPAKSGPRHFVFSADQRFIYLLDELDARLHVLQADAKAEQLPLLQTVSTLPAGFEGTPAAADLHLTPDGRFLYASERGSNTLAGFRVDAKSGQLTPIGNWPTETQPRGFNISPDGQYLLAVGQKTHQLSAYRIDPKSGELSLLARYATGRNPNWVEIIELK</sequence>
<proteinExistence type="inferred from homology"/>
<dbReference type="Gene3D" id="2.130.10.10">
    <property type="entry name" value="YVTN repeat-like/Quinoprotein amine dehydrogenase"/>
    <property type="match status" value="1"/>
</dbReference>
<name>A0ABV2CS11_9RHOO</name>
<evidence type="ECO:0000256" key="1">
    <source>
        <dbReference type="ARBA" id="ARBA00005564"/>
    </source>
</evidence>
<keyword evidence="3" id="KW-0732">Signal</keyword>
<dbReference type="SUPFAM" id="SSF50974">
    <property type="entry name" value="Nitrous oxide reductase, N-terminal domain"/>
    <property type="match status" value="1"/>
</dbReference>
<comment type="similarity">
    <text evidence="1">Belongs to the cycloisomerase 2 family.</text>
</comment>
<dbReference type="InterPro" id="IPR019405">
    <property type="entry name" value="Lactonase_7-beta_prop"/>
</dbReference>
<reference evidence="4 5" key="1">
    <citation type="submission" date="2024-07" db="EMBL/GenBank/DDBJ databases">
        <title>Uliginosibacterium paludis KCTC:42655.</title>
        <authorList>
            <person name="Kim M.K."/>
        </authorList>
    </citation>
    <scope>NUCLEOTIDE SEQUENCE [LARGE SCALE GENOMIC DNA]</scope>
    <source>
        <strain evidence="4 5">KCTC 42655</strain>
    </source>
</reference>
<keyword evidence="5" id="KW-1185">Reference proteome</keyword>
<keyword evidence="2" id="KW-0119">Carbohydrate metabolism</keyword>
<dbReference type="PANTHER" id="PTHR30344">
    <property type="entry name" value="6-PHOSPHOGLUCONOLACTONASE-RELATED"/>
    <property type="match status" value="1"/>
</dbReference>
<accession>A0ABV2CS11</accession>
<dbReference type="InterPro" id="IPR015943">
    <property type="entry name" value="WD40/YVTN_repeat-like_dom_sf"/>
</dbReference>
<dbReference type="Pfam" id="PF10282">
    <property type="entry name" value="Lactonase"/>
    <property type="match status" value="1"/>
</dbReference>
<dbReference type="PANTHER" id="PTHR30344:SF1">
    <property type="entry name" value="6-PHOSPHOGLUCONOLACTONASE"/>
    <property type="match status" value="1"/>
</dbReference>
<evidence type="ECO:0000256" key="2">
    <source>
        <dbReference type="ARBA" id="ARBA00022526"/>
    </source>
</evidence>
<dbReference type="EMBL" id="JBEWLZ010000007">
    <property type="protein sequence ID" value="MET1490705.1"/>
    <property type="molecule type" value="Genomic_DNA"/>
</dbReference>
<dbReference type="SUPFAM" id="SSF63829">
    <property type="entry name" value="Calcium-dependent phosphotriesterase"/>
    <property type="match status" value="1"/>
</dbReference>
<protein>
    <submittedName>
        <fullName evidence="4">Beta-propeller fold lactonase family protein</fullName>
    </submittedName>
</protein>
<organism evidence="4 5">
    <name type="scientific">Uliginosibacterium paludis</name>
    <dbReference type="NCBI Taxonomy" id="1615952"/>
    <lineage>
        <taxon>Bacteria</taxon>
        <taxon>Pseudomonadati</taxon>
        <taxon>Pseudomonadota</taxon>
        <taxon>Betaproteobacteria</taxon>
        <taxon>Rhodocyclales</taxon>
        <taxon>Zoogloeaceae</taxon>
        <taxon>Uliginosibacterium</taxon>
    </lineage>
</organism>
<evidence type="ECO:0000256" key="3">
    <source>
        <dbReference type="SAM" id="SignalP"/>
    </source>
</evidence>
<keyword evidence="2" id="KW-0313">Glucose metabolism</keyword>